<dbReference type="EMBL" id="QNUL01000005">
    <property type="protein sequence ID" value="REA62442.1"/>
    <property type="molecule type" value="Genomic_DNA"/>
</dbReference>
<dbReference type="RefSeq" id="WP_115830473.1">
    <property type="nucleotide sequence ID" value="NZ_QNUL01000005.1"/>
</dbReference>
<dbReference type="InterPro" id="IPR028994">
    <property type="entry name" value="Integrin_alpha_N"/>
</dbReference>
<keyword evidence="1" id="KW-0732">Signal</keyword>
<dbReference type="OrthoDB" id="9816120at2"/>
<feature type="domain" description="Secretion system C-terminal sorting" evidence="2">
    <location>
        <begin position="678"/>
        <end position="748"/>
    </location>
</feature>
<accession>A0A3D8YDC3</accession>
<reference evidence="3 4" key="1">
    <citation type="submission" date="2018-07" db="EMBL/GenBank/DDBJ databases">
        <title>Dyadobacter roseus sp. nov., isolated from rose rhizosphere soil.</title>
        <authorList>
            <person name="Chen L."/>
        </authorList>
    </citation>
    <scope>NUCLEOTIDE SEQUENCE [LARGE SCALE GENOMIC DNA]</scope>
    <source>
        <strain evidence="3 4">RS19</strain>
    </source>
</reference>
<proteinExistence type="predicted"/>
<dbReference type="Gene3D" id="2.130.10.130">
    <property type="entry name" value="Integrin alpha, N-terminal"/>
    <property type="match status" value="2"/>
</dbReference>
<organism evidence="3 4">
    <name type="scientific">Dyadobacter luteus</name>
    <dbReference type="NCBI Taxonomy" id="2259619"/>
    <lineage>
        <taxon>Bacteria</taxon>
        <taxon>Pseudomonadati</taxon>
        <taxon>Bacteroidota</taxon>
        <taxon>Cytophagia</taxon>
        <taxon>Cytophagales</taxon>
        <taxon>Spirosomataceae</taxon>
        <taxon>Dyadobacter</taxon>
    </lineage>
</organism>
<protein>
    <recommendedName>
        <fullName evidence="2">Secretion system C-terminal sorting domain-containing protein</fullName>
    </recommendedName>
</protein>
<dbReference type="InterPro" id="IPR013517">
    <property type="entry name" value="FG-GAP"/>
</dbReference>
<evidence type="ECO:0000313" key="4">
    <source>
        <dbReference type="Proteomes" id="UP000256373"/>
    </source>
</evidence>
<dbReference type="NCBIfam" id="TIGR04183">
    <property type="entry name" value="Por_Secre_tail"/>
    <property type="match status" value="1"/>
</dbReference>
<dbReference type="Pfam" id="PF18962">
    <property type="entry name" value="Por_Secre_tail"/>
    <property type="match status" value="1"/>
</dbReference>
<dbReference type="AlphaFoldDB" id="A0A3D8YDC3"/>
<dbReference type="InterPro" id="IPR026444">
    <property type="entry name" value="Secre_tail"/>
</dbReference>
<dbReference type="Proteomes" id="UP000256373">
    <property type="component" value="Unassembled WGS sequence"/>
</dbReference>
<sequence>MLTKYTFILFLLFLICLPDVGVAQQAWFKRDTITAVRVNGKTLVNPWAGGLNASQFHKMHLNGDDEEDLVVFDRTNNRVTTFLASAHPRDPGQKVYVHAPAYEAIFPRMENWMILADYDGDGLKDLFTSTSLGIRVYRQVKTGNVWSWQLQREVISTRGYSSVINLQVSGPDIPGIVDIDGDGDLDIITFDFAGESIELHQNMSMERFGVPDSLGTSVNPVYARNGDCWGNFHKGTGEDFVFNYPCGVSDGASGGSVLHAGNSILLRDLNGDGKPDLLIGHISNEHISFITNSTTGLAANFVSFTNTYPANAPVSFHIFPTAFMEDVDFDGVDDLIVAPGVSSNDGNMVDFKASGLLYHNAGQNNNPDFRLVKNNFLQDEMIDVGENAAPSFFDIDGDGDLDMIIGTGGMPGTTGFRGSLWLLTNTGTATDPVYEVTSENYLDLKTVLGLYNIKPQWADFNGDGVADLGFFGTSSTGLRPEFRYIPNKGTKTGAVQLSLSDAVSLPLPAEAQIGDSPFFYDTDGDGDLDMIVGKPLGNIYHYTNTGSNSQYVWRLETDALAGVGINYDGRFSHAVVADIDLDGKPDLLTVDHTGNVRIFHKAMWGQWTSRESQLIELNGKPATALLGRYLYLAVGDYNGDGKPDIAVGNNGGGLSVFENILSLVITGVEPPMQGTARVYPNPVKGNVKVLSSYKASLRISTVAGIVLKQNIPVQPNTEQEINTSGWVPGLYLFEIVGERYRETKKIVVHE</sequence>
<evidence type="ECO:0000259" key="2">
    <source>
        <dbReference type="Pfam" id="PF18962"/>
    </source>
</evidence>
<dbReference type="SUPFAM" id="SSF69318">
    <property type="entry name" value="Integrin alpha N-terminal domain"/>
    <property type="match status" value="2"/>
</dbReference>
<dbReference type="PANTHER" id="PTHR46580">
    <property type="entry name" value="SENSOR KINASE-RELATED"/>
    <property type="match status" value="1"/>
</dbReference>
<evidence type="ECO:0000313" key="3">
    <source>
        <dbReference type="EMBL" id="REA62442.1"/>
    </source>
</evidence>
<dbReference type="Pfam" id="PF13517">
    <property type="entry name" value="FG-GAP_3"/>
    <property type="match status" value="2"/>
</dbReference>
<gene>
    <name evidence="3" type="ORF">DSL64_09315</name>
</gene>
<comment type="caution">
    <text evidence="3">The sequence shown here is derived from an EMBL/GenBank/DDBJ whole genome shotgun (WGS) entry which is preliminary data.</text>
</comment>
<dbReference type="PANTHER" id="PTHR46580:SF2">
    <property type="entry name" value="MAM DOMAIN-CONTAINING PROTEIN"/>
    <property type="match status" value="1"/>
</dbReference>
<evidence type="ECO:0000256" key="1">
    <source>
        <dbReference type="ARBA" id="ARBA00022729"/>
    </source>
</evidence>
<name>A0A3D8YDC3_9BACT</name>
<keyword evidence="4" id="KW-1185">Reference proteome</keyword>